<proteinExistence type="predicted"/>
<dbReference type="Proteomes" id="UP001161406">
    <property type="component" value="Unassembled WGS sequence"/>
</dbReference>
<reference evidence="1" key="2">
    <citation type="submission" date="2023-01" db="EMBL/GenBank/DDBJ databases">
        <title>Draft genome sequence of Devosia yakushimensis strain NBRC 103855.</title>
        <authorList>
            <person name="Sun Q."/>
            <person name="Mori K."/>
        </authorList>
    </citation>
    <scope>NUCLEOTIDE SEQUENCE</scope>
    <source>
        <strain evidence="1">NBRC 103855</strain>
    </source>
</reference>
<gene>
    <name evidence="1" type="ORF">GCM10007913_27450</name>
</gene>
<organism evidence="1 2">
    <name type="scientific">Devosia yakushimensis</name>
    <dbReference type="NCBI Taxonomy" id="470028"/>
    <lineage>
        <taxon>Bacteria</taxon>
        <taxon>Pseudomonadati</taxon>
        <taxon>Pseudomonadota</taxon>
        <taxon>Alphaproteobacteria</taxon>
        <taxon>Hyphomicrobiales</taxon>
        <taxon>Devosiaceae</taxon>
        <taxon>Devosia</taxon>
    </lineage>
</organism>
<evidence type="ECO:0000313" key="2">
    <source>
        <dbReference type="Proteomes" id="UP001161406"/>
    </source>
</evidence>
<comment type="caution">
    <text evidence="1">The sequence shown here is derived from an EMBL/GenBank/DDBJ whole genome shotgun (WGS) entry which is preliminary data.</text>
</comment>
<protein>
    <submittedName>
        <fullName evidence="1">Uncharacterized protein</fullName>
    </submittedName>
</protein>
<sequence>MMRRTTDLDPGLRRDDPVNGSNFALIINNHRISLGLDPRAILNPAQAASGPRIKSEGERWVA</sequence>
<accession>A0ABQ5UGP6</accession>
<evidence type="ECO:0000313" key="1">
    <source>
        <dbReference type="EMBL" id="GLQ10813.1"/>
    </source>
</evidence>
<reference evidence="1" key="1">
    <citation type="journal article" date="2014" name="Int. J. Syst. Evol. Microbiol.">
        <title>Complete genome of a new Firmicutes species belonging to the dominant human colonic microbiota ('Ruminococcus bicirculans') reveals two chromosomes and a selective capacity to utilize plant glucans.</title>
        <authorList>
            <consortium name="NISC Comparative Sequencing Program"/>
            <person name="Wegmann U."/>
            <person name="Louis P."/>
            <person name="Goesmann A."/>
            <person name="Henrissat B."/>
            <person name="Duncan S.H."/>
            <person name="Flint H.J."/>
        </authorList>
    </citation>
    <scope>NUCLEOTIDE SEQUENCE</scope>
    <source>
        <strain evidence="1">NBRC 103855</strain>
    </source>
</reference>
<name>A0ABQ5UGP6_9HYPH</name>
<dbReference type="EMBL" id="BSNG01000001">
    <property type="protein sequence ID" value="GLQ10813.1"/>
    <property type="molecule type" value="Genomic_DNA"/>
</dbReference>
<keyword evidence="2" id="KW-1185">Reference proteome</keyword>